<evidence type="ECO:0000256" key="1">
    <source>
        <dbReference type="SAM" id="Phobius"/>
    </source>
</evidence>
<evidence type="ECO:0000259" key="2">
    <source>
        <dbReference type="Pfam" id="PF19029"/>
    </source>
</evidence>
<evidence type="ECO:0000313" key="4">
    <source>
        <dbReference type="Proteomes" id="UP000787472"/>
    </source>
</evidence>
<proteinExistence type="predicted"/>
<name>A0A9E5MLE0_9GAMM</name>
<evidence type="ECO:0000313" key="3">
    <source>
        <dbReference type="EMBL" id="NHO64328.1"/>
    </source>
</evidence>
<accession>A0A9E5MLE0</accession>
<gene>
    <name evidence="3" type="ORF">G8770_02045</name>
</gene>
<dbReference type="RefSeq" id="WP_167181225.1">
    <property type="nucleotide sequence ID" value="NZ_JAAONZ010000001.1"/>
</dbReference>
<protein>
    <submittedName>
        <fullName evidence="3">DUF883 family protein</fullName>
    </submittedName>
</protein>
<keyword evidence="1" id="KW-1133">Transmembrane helix</keyword>
<feature type="domain" description="DUF883" evidence="2">
    <location>
        <begin position="69"/>
        <end position="98"/>
    </location>
</feature>
<dbReference type="Pfam" id="PF19029">
    <property type="entry name" value="DUF883_C"/>
    <property type="match status" value="1"/>
</dbReference>
<dbReference type="EMBL" id="JAAONZ010000001">
    <property type="protein sequence ID" value="NHO64328.1"/>
    <property type="molecule type" value="Genomic_DNA"/>
</dbReference>
<keyword evidence="4" id="KW-1185">Reference proteome</keyword>
<dbReference type="InterPro" id="IPR043605">
    <property type="entry name" value="DUF883_C"/>
</dbReference>
<reference evidence="3" key="1">
    <citation type="submission" date="2020-03" db="EMBL/GenBank/DDBJ databases">
        <authorList>
            <person name="Guo F."/>
        </authorList>
    </citation>
    <scope>NUCLEOTIDE SEQUENCE</scope>
    <source>
        <strain evidence="3">JCM 30134</strain>
    </source>
</reference>
<comment type="caution">
    <text evidence="3">The sequence shown here is derived from an EMBL/GenBank/DDBJ whole genome shotgun (WGS) entry which is preliminary data.</text>
</comment>
<dbReference type="Proteomes" id="UP000787472">
    <property type="component" value="Unassembled WGS sequence"/>
</dbReference>
<dbReference type="AlphaFoldDB" id="A0A9E5MLE0"/>
<feature type="transmembrane region" description="Helical" evidence="1">
    <location>
        <begin position="78"/>
        <end position="95"/>
    </location>
</feature>
<keyword evidence="1" id="KW-0472">Membrane</keyword>
<organism evidence="3 4">
    <name type="scientific">Pseudomaricurvus hydrocarbonicus</name>
    <dbReference type="NCBI Taxonomy" id="1470433"/>
    <lineage>
        <taxon>Bacteria</taxon>
        <taxon>Pseudomonadati</taxon>
        <taxon>Pseudomonadota</taxon>
        <taxon>Gammaproteobacteria</taxon>
        <taxon>Cellvibrionales</taxon>
        <taxon>Cellvibrionaceae</taxon>
        <taxon>Pseudomaricurvus</taxon>
    </lineage>
</organism>
<sequence length="98" mass="10576">MATANAKSTDKQDELAASKESVMEAYDKLMEAKSHFRKAAEAAGMDLKHDAADQLLKGREKAGELSAQADTYIRDKPLASLGIAFAAGFILAQLFSRK</sequence>
<keyword evidence="1" id="KW-0812">Transmembrane</keyword>